<gene>
    <name evidence="1" type="ORF">K3181_12775</name>
</gene>
<reference evidence="1 2" key="1">
    <citation type="submission" date="2021-08" db="EMBL/GenBank/DDBJ databases">
        <title>Comparative Genomics Analysis of the Genus Qipengyuania Reveals Extensive Genetic Diversity and Metabolic Versatility, Including the Description of Fifteen Novel Species.</title>
        <authorList>
            <person name="Liu Y."/>
        </authorList>
    </citation>
    <scope>NUCLEOTIDE SEQUENCE [LARGE SCALE GENOMIC DNA]</scope>
    <source>
        <strain evidence="1 2">YG27</strain>
    </source>
</reference>
<protein>
    <recommendedName>
        <fullName evidence="3">Glycosyl transferase family 28 C-terminal domain-containing protein</fullName>
    </recommendedName>
</protein>
<evidence type="ECO:0008006" key="3">
    <source>
        <dbReference type="Google" id="ProtNLM"/>
    </source>
</evidence>
<dbReference type="Proteomes" id="UP000782554">
    <property type="component" value="Unassembled WGS sequence"/>
</dbReference>
<dbReference type="RefSeq" id="WP_221603465.1">
    <property type="nucleotide sequence ID" value="NZ_JAIGNU010000002.1"/>
</dbReference>
<dbReference type="SUPFAM" id="SSF53756">
    <property type="entry name" value="UDP-Glycosyltransferase/glycogen phosphorylase"/>
    <property type="match status" value="1"/>
</dbReference>
<dbReference type="EMBL" id="JAIGNU010000002">
    <property type="protein sequence ID" value="MBX7502318.1"/>
    <property type="molecule type" value="Genomic_DNA"/>
</dbReference>
<name>A0ABS7JXM7_9SPHN</name>
<dbReference type="Gene3D" id="3.40.50.2000">
    <property type="entry name" value="Glycogen Phosphorylase B"/>
    <property type="match status" value="2"/>
</dbReference>
<evidence type="ECO:0000313" key="2">
    <source>
        <dbReference type="Proteomes" id="UP000782554"/>
    </source>
</evidence>
<evidence type="ECO:0000313" key="1">
    <source>
        <dbReference type="EMBL" id="MBX7502318.1"/>
    </source>
</evidence>
<keyword evidence="2" id="KW-1185">Reference proteome</keyword>
<accession>A0ABS7JXM7</accession>
<comment type="caution">
    <text evidence="1">The sequence shown here is derived from an EMBL/GenBank/DDBJ whole genome shotgun (WGS) entry which is preliminary data.</text>
</comment>
<organism evidence="1 2">
    <name type="scientific">Qipengyuania mesophila</name>
    <dbReference type="NCBI Taxonomy" id="2867246"/>
    <lineage>
        <taxon>Bacteria</taxon>
        <taxon>Pseudomonadati</taxon>
        <taxon>Pseudomonadota</taxon>
        <taxon>Alphaproteobacteria</taxon>
        <taxon>Sphingomonadales</taxon>
        <taxon>Erythrobacteraceae</taxon>
        <taxon>Qipengyuania</taxon>
    </lineage>
</organism>
<sequence>MPTISFISGPALGHFGRIALVARSLRDLVDCTIEIVIPATAKFDIARFDDEFSIRRVPIAERDLDYPAPAFAEALDAVFEEIRPDLVVHDCCPVRWLATTRFPDCPRAIVTNGFLTRLAARETVQTRLFRRRARLIRRERARRGLPRLASGFDLYEADRVLLADPAWLVPDTGPLPETYRACGAVWWEAGGELGEAMAGAQDTLLCSMGSTGKLVDDRFCALAAERFACEDIVRVHSKGEGETVRRVGDHRLFESGILPLGRLLPQARAVMTQGGAGSSYQALAAGKPLMVVPSHPNQRILGELLEQRGVAITVESRRSLARVPADRIARIAARAAEAGPAHIANDGAPSIARHLVELLPH</sequence>
<proteinExistence type="predicted"/>